<dbReference type="SMART" id="SM00062">
    <property type="entry name" value="PBPb"/>
    <property type="match status" value="1"/>
</dbReference>
<comment type="similarity">
    <text evidence="1">Belongs to the phosphate/phosphite/phosphonate binding protein family.</text>
</comment>
<evidence type="ECO:0000313" key="6">
    <source>
        <dbReference type="Proteomes" id="UP000269883"/>
    </source>
</evidence>
<feature type="chain" id="PRO_5016243998" evidence="3">
    <location>
        <begin position="39"/>
        <end position="353"/>
    </location>
</feature>
<evidence type="ECO:0000313" key="5">
    <source>
        <dbReference type="EMBL" id="BBD08201.1"/>
    </source>
</evidence>
<keyword evidence="6" id="KW-1185">Reference proteome</keyword>
<evidence type="ECO:0000256" key="3">
    <source>
        <dbReference type="SAM" id="SignalP"/>
    </source>
</evidence>
<dbReference type="Proteomes" id="UP000269883">
    <property type="component" value="Chromosome"/>
</dbReference>
<dbReference type="KEGG" id="dfl:DFE_1475"/>
<evidence type="ECO:0000256" key="1">
    <source>
        <dbReference type="ARBA" id="ARBA00007162"/>
    </source>
</evidence>
<dbReference type="NCBIfam" id="TIGR01098">
    <property type="entry name" value="3A0109s03R"/>
    <property type="match status" value="1"/>
</dbReference>
<dbReference type="PANTHER" id="PTHR35841:SF1">
    <property type="entry name" value="PHOSPHONATES-BINDING PERIPLASMIC PROTEIN"/>
    <property type="match status" value="1"/>
</dbReference>
<proteinExistence type="inferred from homology"/>
<organism evidence="5 6">
    <name type="scientific">Desulfovibrio ferrophilus</name>
    <dbReference type="NCBI Taxonomy" id="241368"/>
    <lineage>
        <taxon>Bacteria</taxon>
        <taxon>Pseudomonadati</taxon>
        <taxon>Thermodesulfobacteriota</taxon>
        <taxon>Desulfovibrionia</taxon>
        <taxon>Desulfovibrionales</taxon>
        <taxon>Desulfovibrionaceae</taxon>
        <taxon>Desulfovibrio</taxon>
    </lineage>
</organism>
<keyword evidence="2 3" id="KW-0732">Signal</keyword>
<dbReference type="SUPFAM" id="SSF53850">
    <property type="entry name" value="Periplasmic binding protein-like II"/>
    <property type="match status" value="1"/>
</dbReference>
<feature type="signal peptide" evidence="3">
    <location>
        <begin position="1"/>
        <end position="38"/>
    </location>
</feature>
<name>A0A2Z6AY68_9BACT</name>
<evidence type="ECO:0000256" key="2">
    <source>
        <dbReference type="ARBA" id="ARBA00022729"/>
    </source>
</evidence>
<dbReference type="GO" id="GO:0055085">
    <property type="term" value="P:transmembrane transport"/>
    <property type="evidence" value="ECO:0007669"/>
    <property type="project" value="InterPro"/>
</dbReference>
<protein>
    <submittedName>
        <fullName evidence="5">Phosphonate ABC transporter substrate-binding protein</fullName>
    </submittedName>
</protein>
<dbReference type="GO" id="GO:0043190">
    <property type="term" value="C:ATP-binding cassette (ABC) transporter complex"/>
    <property type="evidence" value="ECO:0007669"/>
    <property type="project" value="InterPro"/>
</dbReference>
<dbReference type="EMBL" id="AP017378">
    <property type="protein sequence ID" value="BBD08201.1"/>
    <property type="molecule type" value="Genomic_DNA"/>
</dbReference>
<dbReference type="PANTHER" id="PTHR35841">
    <property type="entry name" value="PHOSPHONATES-BINDING PERIPLASMIC PROTEIN"/>
    <property type="match status" value="1"/>
</dbReference>
<dbReference type="InterPro" id="IPR001638">
    <property type="entry name" value="Solute-binding_3/MltF_N"/>
</dbReference>
<gene>
    <name evidence="5" type="ORF">DFE_1475</name>
</gene>
<dbReference type="Gene3D" id="3.40.190.10">
    <property type="entry name" value="Periplasmic binding protein-like II"/>
    <property type="match status" value="2"/>
</dbReference>
<accession>A0A2Z6AY68</accession>
<sequence length="353" mass="37948">MEGHALGETFVEQESMMKKLLTLLAMALVLALAAPAFAADCQNRGTLDEMYCDNDKDLTADLAEAGQCKDPSTLVFTYTPVEDPAVYRDAFADFQEYLGEATGKKVVYYTVQSNAAEVEAMRSGRLHIAGFSTGPTGFAVNLAGYVPIAVKGYAEGFQGYNLIVVVKKDSPIQSLADLKGKKVAHTSASSNSGNLAPRALFPPLGITPDKDYTVVYSGKHDQSVLGVAHGDYDAAPVASDVYHRMVRAGRVDADALRIVFTSPKFPTSSFGYSNQLCPGLAQKIVGAFHAYRFTPEMVKTFGGADRFYPVTYAADWKVIRDIAAATGTSYNNAGLKKMAEKEAAKAAKKKAKK</sequence>
<feature type="domain" description="Solute-binding protein family 3/N-terminal" evidence="4">
    <location>
        <begin position="73"/>
        <end position="304"/>
    </location>
</feature>
<dbReference type="AlphaFoldDB" id="A0A2Z6AY68"/>
<evidence type="ECO:0000259" key="4">
    <source>
        <dbReference type="SMART" id="SM00062"/>
    </source>
</evidence>
<dbReference type="Pfam" id="PF12974">
    <property type="entry name" value="Phosphonate-bd"/>
    <property type="match status" value="1"/>
</dbReference>
<reference evidence="5 6" key="1">
    <citation type="journal article" date="2018" name="Sci. Adv.">
        <title>Multi-heme cytochromes provide a pathway for survival in energy-limited environments.</title>
        <authorList>
            <person name="Deng X."/>
            <person name="Dohmae N."/>
            <person name="Nealson K.H."/>
            <person name="Hashimoto K."/>
            <person name="Okamoto A."/>
        </authorList>
    </citation>
    <scope>NUCLEOTIDE SEQUENCE [LARGE SCALE GENOMIC DNA]</scope>
    <source>
        <strain evidence="5 6">IS5</strain>
    </source>
</reference>
<dbReference type="InterPro" id="IPR005770">
    <property type="entry name" value="PhnD"/>
</dbReference>